<reference evidence="4 5" key="1">
    <citation type="submission" date="2021-05" db="EMBL/GenBank/DDBJ databases">
        <title>Roseococcus sp. XZZS9, whole genome shotgun sequencing project.</title>
        <authorList>
            <person name="Zhao G."/>
            <person name="Shen L."/>
        </authorList>
    </citation>
    <scope>NUCLEOTIDE SEQUENCE [LARGE SCALE GENOMIC DNA]</scope>
    <source>
        <strain evidence="4 5">XZZS9</strain>
    </source>
</reference>
<name>A0ABS5QAD9_9PROT</name>
<dbReference type="InterPro" id="IPR016181">
    <property type="entry name" value="Acyl_CoA_acyltransferase"/>
</dbReference>
<dbReference type="InterPro" id="IPR050832">
    <property type="entry name" value="Bact_Acetyltransf"/>
</dbReference>
<evidence type="ECO:0000259" key="3">
    <source>
        <dbReference type="PROSITE" id="PS51186"/>
    </source>
</evidence>
<organism evidence="4 5">
    <name type="scientific">Roseococcus pinisoli</name>
    <dbReference type="NCBI Taxonomy" id="2835040"/>
    <lineage>
        <taxon>Bacteria</taxon>
        <taxon>Pseudomonadati</taxon>
        <taxon>Pseudomonadota</taxon>
        <taxon>Alphaproteobacteria</taxon>
        <taxon>Acetobacterales</taxon>
        <taxon>Roseomonadaceae</taxon>
        <taxon>Roseococcus</taxon>
    </lineage>
</organism>
<dbReference type="PANTHER" id="PTHR43877">
    <property type="entry name" value="AMINOALKYLPHOSPHONATE N-ACETYLTRANSFERASE-RELATED-RELATED"/>
    <property type="match status" value="1"/>
</dbReference>
<dbReference type="PROSITE" id="PS51186">
    <property type="entry name" value="GNAT"/>
    <property type="match status" value="1"/>
</dbReference>
<keyword evidence="5" id="KW-1185">Reference proteome</keyword>
<protein>
    <submittedName>
        <fullName evidence="4">GNAT family N-acetyltransferase</fullName>
    </submittedName>
</protein>
<dbReference type="InterPro" id="IPR000182">
    <property type="entry name" value="GNAT_dom"/>
</dbReference>
<accession>A0ABS5QAD9</accession>
<evidence type="ECO:0000313" key="4">
    <source>
        <dbReference type="EMBL" id="MBS7810661.1"/>
    </source>
</evidence>
<evidence type="ECO:0000256" key="1">
    <source>
        <dbReference type="ARBA" id="ARBA00022679"/>
    </source>
</evidence>
<sequence length="149" mass="15945">MRRVRTAVASDLGALQALYLHLNPARPDLPPETAARILGEILARPDCHLFVAFSGGTLVASCMLGTMPNLMRGGRPYALLENVVTHADHRRQGHARAVVEAALAAAWGAGAYQVYLLTARTNPAVRLFYESCGFETGRKAGYVASSPKG</sequence>
<dbReference type="Proteomes" id="UP000766336">
    <property type="component" value="Unassembled WGS sequence"/>
</dbReference>
<dbReference type="EMBL" id="JAHCDA010000001">
    <property type="protein sequence ID" value="MBS7810661.1"/>
    <property type="molecule type" value="Genomic_DNA"/>
</dbReference>
<dbReference type="RefSeq" id="WP_213669271.1">
    <property type="nucleotide sequence ID" value="NZ_JAHCDA010000001.1"/>
</dbReference>
<dbReference type="CDD" id="cd04301">
    <property type="entry name" value="NAT_SF"/>
    <property type="match status" value="1"/>
</dbReference>
<evidence type="ECO:0000256" key="2">
    <source>
        <dbReference type="ARBA" id="ARBA00023315"/>
    </source>
</evidence>
<proteinExistence type="predicted"/>
<evidence type="ECO:0000313" key="5">
    <source>
        <dbReference type="Proteomes" id="UP000766336"/>
    </source>
</evidence>
<dbReference type="SUPFAM" id="SSF55729">
    <property type="entry name" value="Acyl-CoA N-acyltransferases (Nat)"/>
    <property type="match status" value="1"/>
</dbReference>
<feature type="domain" description="N-acetyltransferase" evidence="3">
    <location>
        <begin position="2"/>
        <end position="149"/>
    </location>
</feature>
<comment type="caution">
    <text evidence="4">The sequence shown here is derived from an EMBL/GenBank/DDBJ whole genome shotgun (WGS) entry which is preliminary data.</text>
</comment>
<keyword evidence="2" id="KW-0012">Acyltransferase</keyword>
<keyword evidence="1" id="KW-0808">Transferase</keyword>
<gene>
    <name evidence="4" type="ORF">KHU32_06910</name>
</gene>
<dbReference type="Gene3D" id="3.40.630.30">
    <property type="match status" value="1"/>
</dbReference>
<dbReference type="Pfam" id="PF00583">
    <property type="entry name" value="Acetyltransf_1"/>
    <property type="match status" value="1"/>
</dbReference>